<name>A0A0W0XDF4_9GAMM</name>
<reference evidence="1 2" key="1">
    <citation type="submission" date="2015-11" db="EMBL/GenBank/DDBJ databases">
        <title>Genomic analysis of 38 Legionella species identifies large and diverse effector repertoires.</title>
        <authorList>
            <person name="Burstein D."/>
            <person name="Amaro F."/>
            <person name="Zusman T."/>
            <person name="Lifshitz Z."/>
            <person name="Cohen O."/>
            <person name="Gilbert J.A."/>
            <person name="Pupko T."/>
            <person name="Shuman H.A."/>
            <person name="Segal G."/>
        </authorList>
    </citation>
    <scope>NUCLEOTIDE SEQUENCE [LARGE SCALE GENOMIC DNA]</scope>
    <source>
        <strain evidence="1 2">Oak Ridge-10</strain>
    </source>
</reference>
<dbReference type="RefSeq" id="WP_025386469.1">
    <property type="nucleotide sequence ID" value="NZ_LCUA01000030.1"/>
</dbReference>
<gene>
    <name evidence="1" type="ORF">Loak_0736</name>
</gene>
<evidence type="ECO:0000313" key="1">
    <source>
        <dbReference type="EMBL" id="KTD42542.1"/>
    </source>
</evidence>
<accession>A0A0W0XDF4</accession>
<organism evidence="1 2">
    <name type="scientific">Legionella oakridgensis</name>
    <dbReference type="NCBI Taxonomy" id="29423"/>
    <lineage>
        <taxon>Bacteria</taxon>
        <taxon>Pseudomonadati</taxon>
        <taxon>Pseudomonadota</taxon>
        <taxon>Gammaproteobacteria</taxon>
        <taxon>Legionellales</taxon>
        <taxon>Legionellaceae</taxon>
        <taxon>Legionella</taxon>
    </lineage>
</organism>
<dbReference type="PATRIC" id="fig|29423.5.peg.765"/>
<evidence type="ECO:0000313" key="2">
    <source>
        <dbReference type="Proteomes" id="UP000054858"/>
    </source>
</evidence>
<proteinExistence type="predicted"/>
<dbReference type="EMBL" id="LNYP01000009">
    <property type="protein sequence ID" value="KTD42542.1"/>
    <property type="molecule type" value="Genomic_DNA"/>
</dbReference>
<protein>
    <submittedName>
        <fullName evidence="1">Uncharacterized protein</fullName>
    </submittedName>
</protein>
<sequence length="101" mass="11868">MYAGARFFVRTLATAVKEGILEALLKEPIFWKRTNDVEFPYRATLQGETLRMRINDYPDRSAYTVMRGDREIMDINGFRDNWQRGEFDEQVQTPSMNRPGT</sequence>
<dbReference type="Proteomes" id="UP000054858">
    <property type="component" value="Unassembled WGS sequence"/>
</dbReference>
<comment type="caution">
    <text evidence="1">The sequence shown here is derived from an EMBL/GenBank/DDBJ whole genome shotgun (WGS) entry which is preliminary data.</text>
</comment>
<dbReference type="AlphaFoldDB" id="A0A0W0XDF4"/>